<feature type="chain" id="PRO_5039490056" description="Knr4/Smi1-like domain-containing protein" evidence="2">
    <location>
        <begin position="23"/>
        <end position="300"/>
    </location>
</feature>
<gene>
    <name evidence="4" type="ORF">D8771_07325</name>
</gene>
<proteinExistence type="predicted"/>
<sequence length="300" mass="33589">MKLRTFLSSLVLPLSTPASTGAAPTVGPPASTRARRPEARRRRSPPRGAEAAQTISSKYRRWTCRESLRMMGTPRTRRSSGQQRRQSGTGFCQAPPAVAGLPMDQTRFEMRQTSLAHWAEIDRWLATYAPASRAVLLPPASAEDVFQLGQAVGVELSGELVQLYALHNGVAQAEADVRAYFYPKNYRPLPAQEAIQRHRILSDLLAGADDEMVGYWWHPLWVPIADHVTADALFIDYRPGPSFGQVGTFDHEDSAKIKWSSLSDFFASMRKQLEGTEESRYKPTIVDDSLIWRPPVKKRI</sequence>
<feature type="domain" description="Knr4/Smi1-like" evidence="3">
    <location>
        <begin position="139"/>
        <end position="268"/>
    </location>
</feature>
<name>A0A8H1LKN3_9ACTN</name>
<reference evidence="4 5" key="1">
    <citation type="submission" date="2018-10" db="EMBL/GenBank/DDBJ databases">
        <title>Isolation of pseudouridimycin from Streptomyces albus DSM 40763.</title>
        <authorList>
            <person name="Rosenqvist P."/>
            <person name="Metsae-Ketelae M."/>
            <person name="Virta P."/>
        </authorList>
    </citation>
    <scope>NUCLEOTIDE SEQUENCE [LARGE SCALE GENOMIC DNA]</scope>
    <source>
        <strain evidence="4 5">DSM 40763</strain>
    </source>
</reference>
<feature type="compositionally biased region" description="Low complexity" evidence="1">
    <location>
        <begin position="79"/>
        <end position="90"/>
    </location>
</feature>
<keyword evidence="2" id="KW-0732">Signal</keyword>
<dbReference type="Pfam" id="PF09346">
    <property type="entry name" value="SMI1_KNR4"/>
    <property type="match status" value="1"/>
</dbReference>
<comment type="caution">
    <text evidence="4">The sequence shown here is derived from an EMBL/GenBank/DDBJ whole genome shotgun (WGS) entry which is preliminary data.</text>
</comment>
<dbReference type="Proteomes" id="UP000298111">
    <property type="component" value="Unassembled WGS sequence"/>
</dbReference>
<feature type="signal peptide" evidence="2">
    <location>
        <begin position="1"/>
        <end position="22"/>
    </location>
</feature>
<evidence type="ECO:0000259" key="3">
    <source>
        <dbReference type="SMART" id="SM00860"/>
    </source>
</evidence>
<dbReference type="AlphaFoldDB" id="A0A8H1LKN3"/>
<feature type="region of interest" description="Disordered" evidence="1">
    <location>
        <begin position="15"/>
        <end position="96"/>
    </location>
</feature>
<evidence type="ECO:0000256" key="1">
    <source>
        <dbReference type="SAM" id="MobiDB-lite"/>
    </source>
</evidence>
<evidence type="ECO:0000256" key="2">
    <source>
        <dbReference type="SAM" id="SignalP"/>
    </source>
</evidence>
<accession>A0A8H1LKN3</accession>
<dbReference type="InterPro" id="IPR037883">
    <property type="entry name" value="Knr4/Smi1-like_sf"/>
</dbReference>
<dbReference type="SUPFAM" id="SSF160631">
    <property type="entry name" value="SMI1/KNR4-like"/>
    <property type="match status" value="1"/>
</dbReference>
<evidence type="ECO:0000313" key="5">
    <source>
        <dbReference type="Proteomes" id="UP000298111"/>
    </source>
</evidence>
<dbReference type="EMBL" id="RCIY01000040">
    <property type="protein sequence ID" value="TGG86198.1"/>
    <property type="molecule type" value="Genomic_DNA"/>
</dbReference>
<organism evidence="4 5">
    <name type="scientific">Streptomyces albus</name>
    <dbReference type="NCBI Taxonomy" id="1888"/>
    <lineage>
        <taxon>Bacteria</taxon>
        <taxon>Bacillati</taxon>
        <taxon>Actinomycetota</taxon>
        <taxon>Actinomycetes</taxon>
        <taxon>Kitasatosporales</taxon>
        <taxon>Streptomycetaceae</taxon>
        <taxon>Streptomyces</taxon>
    </lineage>
</organism>
<evidence type="ECO:0000313" key="4">
    <source>
        <dbReference type="EMBL" id="TGG86198.1"/>
    </source>
</evidence>
<dbReference type="SMART" id="SM00860">
    <property type="entry name" value="SMI1_KNR4"/>
    <property type="match status" value="1"/>
</dbReference>
<protein>
    <recommendedName>
        <fullName evidence="3">Knr4/Smi1-like domain-containing protein</fullName>
    </recommendedName>
</protein>
<dbReference type="InterPro" id="IPR018958">
    <property type="entry name" value="Knr4/Smi1-like_dom"/>
</dbReference>